<dbReference type="GO" id="GO:0030145">
    <property type="term" value="F:manganese ion binding"/>
    <property type="evidence" value="ECO:0007669"/>
    <property type="project" value="UniProtKB-UniRule"/>
</dbReference>
<comment type="cofactor">
    <cofactor evidence="6">
        <name>thiamine diphosphate</name>
        <dbReference type="ChEBI" id="CHEBI:58937"/>
    </cofactor>
    <text evidence="6">Binds 1 thiamine pyrophosphate per subunit.</text>
</comment>
<comment type="catalytic activity">
    <reaction evidence="6">
        <text>isochorismate + 2-oxoglutarate + H(+) = 5-enolpyruvoyl-6-hydroxy-2-succinyl-cyclohex-3-ene-1-carboxylate + CO2</text>
        <dbReference type="Rhea" id="RHEA:25593"/>
        <dbReference type="ChEBI" id="CHEBI:15378"/>
        <dbReference type="ChEBI" id="CHEBI:16526"/>
        <dbReference type="ChEBI" id="CHEBI:16810"/>
        <dbReference type="ChEBI" id="CHEBI:29780"/>
        <dbReference type="ChEBI" id="CHEBI:58818"/>
        <dbReference type="EC" id="2.2.1.9"/>
    </reaction>
</comment>
<evidence type="ECO:0000256" key="4">
    <source>
        <dbReference type="ARBA" id="ARBA00023052"/>
    </source>
</evidence>
<comment type="cofactor">
    <cofactor evidence="6">
        <name>Mg(2+)</name>
        <dbReference type="ChEBI" id="CHEBI:18420"/>
    </cofactor>
    <cofactor evidence="6">
        <name>Mn(2+)</name>
        <dbReference type="ChEBI" id="CHEBI:29035"/>
    </cofactor>
</comment>
<evidence type="ECO:0000256" key="3">
    <source>
        <dbReference type="ARBA" id="ARBA00022842"/>
    </source>
</evidence>
<comment type="similarity">
    <text evidence="6">Belongs to the TPP enzyme family. MenD subfamily.</text>
</comment>
<evidence type="ECO:0000259" key="7">
    <source>
        <dbReference type="Pfam" id="PF02776"/>
    </source>
</evidence>
<dbReference type="GO" id="GO:0030976">
    <property type="term" value="F:thiamine pyrophosphate binding"/>
    <property type="evidence" value="ECO:0007669"/>
    <property type="project" value="UniProtKB-UniRule"/>
</dbReference>
<comment type="pathway">
    <text evidence="6">Quinol/quinone metabolism; menaquinone biosynthesis.</text>
</comment>
<evidence type="ECO:0000313" key="8">
    <source>
        <dbReference type="EMBL" id="GGH60962.1"/>
    </source>
</evidence>
<dbReference type="Gene3D" id="3.40.50.1220">
    <property type="entry name" value="TPP-binding domain"/>
    <property type="match status" value="1"/>
</dbReference>
<evidence type="ECO:0000313" key="9">
    <source>
        <dbReference type="Proteomes" id="UP000600171"/>
    </source>
</evidence>
<keyword evidence="4 6" id="KW-0786">Thiamine pyrophosphate</keyword>
<evidence type="ECO:0000256" key="5">
    <source>
        <dbReference type="ARBA" id="ARBA00023211"/>
    </source>
</evidence>
<gene>
    <name evidence="6 8" type="primary">menD</name>
    <name evidence="8" type="ORF">GCM10007359_09680</name>
</gene>
<comment type="subunit">
    <text evidence="6">Homodimer.</text>
</comment>
<evidence type="ECO:0000256" key="1">
    <source>
        <dbReference type="ARBA" id="ARBA00022679"/>
    </source>
</evidence>
<accession>A0A917IT20</accession>
<keyword evidence="1 6" id="KW-0808">Transferase</keyword>
<dbReference type="AlphaFoldDB" id="A0A917IT20"/>
<proteinExistence type="inferred from homology"/>
<dbReference type="SUPFAM" id="SSF52518">
    <property type="entry name" value="Thiamin diphosphate-binding fold (THDP-binding)"/>
    <property type="match status" value="2"/>
</dbReference>
<dbReference type="GO" id="GO:0009234">
    <property type="term" value="P:menaquinone biosynthetic process"/>
    <property type="evidence" value="ECO:0007669"/>
    <property type="project" value="UniProtKB-UniRule"/>
</dbReference>
<dbReference type="Proteomes" id="UP000600171">
    <property type="component" value="Unassembled WGS sequence"/>
</dbReference>
<dbReference type="InterPro" id="IPR029061">
    <property type="entry name" value="THDP-binding"/>
</dbReference>
<dbReference type="PANTHER" id="PTHR42916:SF1">
    <property type="entry name" value="PROTEIN PHYLLO, CHLOROPLASTIC"/>
    <property type="match status" value="1"/>
</dbReference>
<dbReference type="Pfam" id="PF02776">
    <property type="entry name" value="TPP_enzyme_N"/>
    <property type="match status" value="1"/>
</dbReference>
<dbReference type="EMBL" id="BMDC01000001">
    <property type="protein sequence ID" value="GGH60962.1"/>
    <property type="molecule type" value="Genomic_DNA"/>
</dbReference>
<dbReference type="InterPro" id="IPR012001">
    <property type="entry name" value="Thiamin_PyroP_enz_TPP-bd_dom"/>
</dbReference>
<evidence type="ECO:0000256" key="2">
    <source>
        <dbReference type="ARBA" id="ARBA00022723"/>
    </source>
</evidence>
<comment type="function">
    <text evidence="6">Catalyzes the thiamine diphosphate-dependent decarboxylation of 2-oxoglutarate and the subsequent addition of the resulting succinic semialdehyde-thiamine pyrophosphate anion to isochorismate to yield 2-succinyl-5-enolpyruvyl-6-hydroxy-3-cyclohexene-1-carboxylate (SEPHCHC).</text>
</comment>
<dbReference type="CDD" id="cd07037">
    <property type="entry name" value="TPP_PYR_MenD"/>
    <property type="match status" value="1"/>
</dbReference>
<dbReference type="PANTHER" id="PTHR42916">
    <property type="entry name" value="2-SUCCINYL-5-ENOLPYRUVYL-6-HYDROXY-3-CYCLOHEXENE-1-CARBOXYLATE SYNTHASE"/>
    <property type="match status" value="1"/>
</dbReference>
<comment type="pathway">
    <text evidence="6">Quinol/quinone metabolism; 1,4-dihydroxy-2-naphthoate biosynthesis; 1,4-dihydroxy-2-naphthoate from chorismate: step 2/7.</text>
</comment>
<name>A0A917IT20_9MICC</name>
<dbReference type="NCBIfam" id="TIGR00173">
    <property type="entry name" value="menD"/>
    <property type="match status" value="1"/>
</dbReference>
<keyword evidence="5 6" id="KW-0464">Manganese</keyword>
<sequence length="558" mass="59210">MTSPVPASMFSALSVLDSLVRAGMRHLVVSPGSRSAPLTYALAALDQEKVVKTHVRIDERSAGFTALGLAKKTLEPVGIVTTSGTAVGELLPAVMEAYHSGLPLVLLTADRPERLRGTGSNQTTRQAGMFSNFVRAEVDLTSYPEETPGEQTRLLSRAISLVAGRSEQDWSEASLQARGPVHLNLAFDTPLTPDFSAAPLLKQWAQSLRGAQAPSLAHPDLAGEGQVPSNLPERKTVVVAGDGAGEVAQKFAQTLNLPLLAEPSSGARFSEVAIEAYREVLAGELGDRIDRVVLFGHPTLSRPIASLLADESKESAIFAPVQPSWFEEGRRRERAFSSLGELAEFAGRGSEAWLNSWQVAGAQRRAQLMEQVERFRSDGESLGRAAGMSLALEAWESALEQGEILLSGSSNLIRDLDAIAPSGQRAPEVLASRGLAGIDGTLAVAAGISLAGVDGARGEPLPVRVLCGDLTFIHDAMSMNIGPLEEKPRVQVDVLDDRGGGIFATLEHGELGAHPDFAATVNRFFTTPHTVDLENLAASFGTDNGFSVRVVRVEPAVG</sequence>
<dbReference type="GO" id="GO:0000287">
    <property type="term" value="F:magnesium ion binding"/>
    <property type="evidence" value="ECO:0007669"/>
    <property type="project" value="UniProtKB-UniRule"/>
</dbReference>
<dbReference type="Gene3D" id="3.40.50.970">
    <property type="match status" value="2"/>
</dbReference>
<dbReference type="RefSeq" id="WP_229723061.1">
    <property type="nucleotide sequence ID" value="NZ_BMDC01000001.1"/>
</dbReference>
<dbReference type="HAMAP" id="MF_01659">
    <property type="entry name" value="MenD"/>
    <property type="match status" value="1"/>
</dbReference>
<dbReference type="GO" id="GO:0070204">
    <property type="term" value="F:2-succinyl-5-enolpyruvyl-6-hydroxy-3-cyclohexene-1-carboxylic-acid synthase activity"/>
    <property type="evidence" value="ECO:0007669"/>
    <property type="project" value="UniProtKB-UniRule"/>
</dbReference>
<organism evidence="8 9">
    <name type="scientific">Rothia aerolata</name>
    <dbReference type="NCBI Taxonomy" id="1812262"/>
    <lineage>
        <taxon>Bacteria</taxon>
        <taxon>Bacillati</taxon>
        <taxon>Actinomycetota</taxon>
        <taxon>Actinomycetes</taxon>
        <taxon>Micrococcales</taxon>
        <taxon>Micrococcaceae</taxon>
        <taxon>Rothia</taxon>
    </lineage>
</organism>
<reference evidence="8 9" key="1">
    <citation type="journal article" date="2014" name="Int. J. Syst. Evol. Microbiol.">
        <title>Complete genome sequence of Corynebacterium casei LMG S-19264T (=DSM 44701T), isolated from a smear-ripened cheese.</title>
        <authorList>
            <consortium name="US DOE Joint Genome Institute (JGI-PGF)"/>
            <person name="Walter F."/>
            <person name="Albersmeier A."/>
            <person name="Kalinowski J."/>
            <person name="Ruckert C."/>
        </authorList>
    </citation>
    <scope>NUCLEOTIDE SEQUENCE [LARGE SCALE GENOMIC DNA]</scope>
    <source>
        <strain evidence="8 9">CCM 8669</strain>
    </source>
</reference>
<keyword evidence="9" id="KW-1185">Reference proteome</keyword>
<keyword evidence="2 6" id="KW-0479">Metal-binding</keyword>
<keyword evidence="6" id="KW-0474">Menaquinone biosynthesis</keyword>
<dbReference type="EC" id="2.2.1.9" evidence="6"/>
<dbReference type="InterPro" id="IPR004433">
    <property type="entry name" value="MenaQ_synth_MenD"/>
</dbReference>
<comment type="caution">
    <text evidence="8">The sequence shown here is derived from an EMBL/GenBank/DDBJ whole genome shotgun (WGS) entry which is preliminary data.</text>
</comment>
<dbReference type="PIRSF" id="PIRSF004983">
    <property type="entry name" value="MenD"/>
    <property type="match status" value="1"/>
</dbReference>
<keyword evidence="3 6" id="KW-0460">Magnesium</keyword>
<protein>
    <recommendedName>
        <fullName evidence="6">2-succinyl-5-enolpyruvyl-6-hydroxy-3-cyclohexene-1-carboxylate synthase</fullName>
        <shortName evidence="6">SEPHCHC synthase</shortName>
        <ecNumber evidence="6">2.2.1.9</ecNumber>
    </recommendedName>
    <alternativeName>
        <fullName evidence="6">Menaquinone biosynthesis protein MenD</fullName>
    </alternativeName>
</protein>
<feature type="domain" description="Thiamine pyrophosphate enzyme N-terminal TPP-binding" evidence="7">
    <location>
        <begin position="15"/>
        <end position="125"/>
    </location>
</feature>
<evidence type="ECO:0000256" key="6">
    <source>
        <dbReference type="HAMAP-Rule" id="MF_01659"/>
    </source>
</evidence>